<dbReference type="SUPFAM" id="SSF46894">
    <property type="entry name" value="C-terminal effector domain of the bipartite response regulators"/>
    <property type="match status" value="1"/>
</dbReference>
<dbReference type="Gene3D" id="1.10.10.10">
    <property type="entry name" value="Winged helix-like DNA-binding domain superfamily/Winged helix DNA-binding domain"/>
    <property type="match status" value="1"/>
</dbReference>
<organism evidence="2 3">
    <name type="scientific">Micromonospora sonneratiae</name>
    <dbReference type="NCBI Taxonomy" id="1184706"/>
    <lineage>
        <taxon>Bacteria</taxon>
        <taxon>Bacillati</taxon>
        <taxon>Actinomycetota</taxon>
        <taxon>Actinomycetes</taxon>
        <taxon>Micromonosporales</taxon>
        <taxon>Micromonosporaceae</taxon>
        <taxon>Micromonospora</taxon>
    </lineage>
</organism>
<dbReference type="InterPro" id="IPR051797">
    <property type="entry name" value="TrmB-like"/>
</dbReference>
<name>A0ABW3Y5S7_9ACTN</name>
<dbReference type="InterPro" id="IPR016032">
    <property type="entry name" value="Sig_transdc_resp-reg_C-effctor"/>
</dbReference>
<evidence type="ECO:0000313" key="2">
    <source>
        <dbReference type="EMBL" id="MFD1319777.1"/>
    </source>
</evidence>
<dbReference type="SMART" id="SM00421">
    <property type="entry name" value="HTH_LUXR"/>
    <property type="match status" value="1"/>
</dbReference>
<dbReference type="PANTHER" id="PTHR34293">
    <property type="entry name" value="HTH-TYPE TRANSCRIPTIONAL REGULATOR TRMBL2"/>
    <property type="match status" value="1"/>
</dbReference>
<comment type="caution">
    <text evidence="2">The sequence shown here is derived from an EMBL/GenBank/DDBJ whole genome shotgun (WGS) entry which is preliminary data.</text>
</comment>
<dbReference type="InterPro" id="IPR036388">
    <property type="entry name" value="WH-like_DNA-bd_sf"/>
</dbReference>
<dbReference type="PANTHER" id="PTHR34293:SF1">
    <property type="entry name" value="HTH-TYPE TRANSCRIPTIONAL REGULATOR TRMBL2"/>
    <property type="match status" value="1"/>
</dbReference>
<dbReference type="RefSeq" id="WP_377566075.1">
    <property type="nucleotide sequence ID" value="NZ_JBHTMP010000001.1"/>
</dbReference>
<dbReference type="Pfam" id="PF00196">
    <property type="entry name" value="GerE"/>
    <property type="match status" value="1"/>
</dbReference>
<dbReference type="InterPro" id="IPR000792">
    <property type="entry name" value="Tscrpt_reg_LuxR_C"/>
</dbReference>
<dbReference type="PRINTS" id="PR00038">
    <property type="entry name" value="HTHLUXR"/>
</dbReference>
<accession>A0ABW3Y5S7</accession>
<feature type="domain" description="HTH luxR-type" evidence="1">
    <location>
        <begin position="254"/>
        <end position="319"/>
    </location>
</feature>
<dbReference type="PROSITE" id="PS50043">
    <property type="entry name" value="HTH_LUXR_2"/>
    <property type="match status" value="1"/>
</dbReference>
<keyword evidence="3" id="KW-1185">Reference proteome</keyword>
<evidence type="ECO:0000259" key="1">
    <source>
        <dbReference type="PROSITE" id="PS50043"/>
    </source>
</evidence>
<gene>
    <name evidence="2" type="ORF">ACFQ4H_01600</name>
</gene>
<dbReference type="Proteomes" id="UP001597260">
    <property type="component" value="Unassembled WGS sequence"/>
</dbReference>
<dbReference type="CDD" id="cd06170">
    <property type="entry name" value="LuxR_C_like"/>
    <property type="match status" value="1"/>
</dbReference>
<dbReference type="EMBL" id="JBHTMP010000001">
    <property type="protein sequence ID" value="MFD1319777.1"/>
    <property type="molecule type" value="Genomic_DNA"/>
</dbReference>
<reference evidence="3" key="1">
    <citation type="journal article" date="2019" name="Int. J. Syst. Evol. Microbiol.">
        <title>The Global Catalogue of Microorganisms (GCM) 10K type strain sequencing project: providing services to taxonomists for standard genome sequencing and annotation.</title>
        <authorList>
            <consortium name="The Broad Institute Genomics Platform"/>
            <consortium name="The Broad Institute Genome Sequencing Center for Infectious Disease"/>
            <person name="Wu L."/>
            <person name="Ma J."/>
        </authorList>
    </citation>
    <scope>NUCLEOTIDE SEQUENCE [LARGE SCALE GENOMIC DNA]</scope>
    <source>
        <strain evidence="3">JCM 31037</strain>
    </source>
</reference>
<protein>
    <submittedName>
        <fullName evidence="2">LuxR C-terminal-related transcriptional regulator</fullName>
    </submittedName>
</protein>
<proteinExistence type="predicted"/>
<sequence length="335" mass="36071">MLTVLGLTSAEQDLYEFLVPRSPMSMEALANSGIDDHLPTIDRLVRLGLVVRLPGQVAAIPPRLAFDALLHRRSAQLAETRRHLRALAMTAASPSVPHAAGDAVAPVYGAEAIARAVDMVQRSAEREVRAFDAPPYAANPLVANEVQMDLLANGTTYRTLYDRRGLEIPGRLQHVLGSLRCGEEARVVGNLPMKMMIADETVGIVPIADNAHVMHGMVVRDPTLMASLSTLFELRWTRAVPLSVYAAATSGPKLHVGTAAPTPAERSVLTLLVSGLTDSEIAAHLGWHERTVRKHVHAMKARLGATTRYQAGILAVKAGWLRGGGTDPDLPTRGR</sequence>
<evidence type="ECO:0000313" key="3">
    <source>
        <dbReference type="Proteomes" id="UP001597260"/>
    </source>
</evidence>